<dbReference type="AlphaFoldDB" id="A0A6L2M1H8"/>
<keyword evidence="1" id="KW-0695">RNA-directed DNA polymerase</keyword>
<keyword evidence="1" id="KW-0808">Transferase</keyword>
<feature type="non-terminal residue" evidence="1">
    <location>
        <position position="1"/>
    </location>
</feature>
<evidence type="ECO:0000313" key="1">
    <source>
        <dbReference type="EMBL" id="GEU66414.1"/>
    </source>
</evidence>
<gene>
    <name evidence="1" type="ORF">Tci_038392</name>
</gene>
<reference evidence="1" key="1">
    <citation type="journal article" date="2019" name="Sci. Rep.">
        <title>Draft genome of Tanacetum cinerariifolium, the natural source of mosquito coil.</title>
        <authorList>
            <person name="Yamashiro T."/>
            <person name="Shiraishi A."/>
            <person name="Satake H."/>
            <person name="Nakayama K."/>
        </authorList>
    </citation>
    <scope>NUCLEOTIDE SEQUENCE</scope>
</reference>
<dbReference type="InterPro" id="IPR021109">
    <property type="entry name" value="Peptidase_aspartic_dom_sf"/>
</dbReference>
<dbReference type="Gene3D" id="2.40.70.10">
    <property type="entry name" value="Acid Proteases"/>
    <property type="match status" value="1"/>
</dbReference>
<sequence>KFDEMFSEAWNRFKDLLRKCPDHCFPKLHQIDTFYNAFKQSDQDSLNATAGGNLLNRTPRDALTIIENKSKVRTSRNKPIVSKVNTTPYSPSHSQDVTALTEIVKELVLMNKAFQQATVETIEENYVTYGGPHPYYECLSIGGNTFDSCAAIGPYNQGGNGYRPQGDLNYRASNQMRPPSFPPLNVQHSQNYNQKPKVILKPNPKLSVPYPSRLNEQKLHEKTNNQMLKFLQIFQRLHFDLSFADALIHIPKFASTFKSLLSNKEKLFELVNTLLTENCSAVLLKRLPEKLRDTGRFLIPCDFYALESCMALADLGASINSMHLSVGKKLSLPDLTLTRMTLELATRSIAYPTGRPFLRTARALVDVHREELILRDSDEKLIFHNRFPEVLKFKKSNHLLSGSTTPLSDSYPSLTPFETNDFLLEEFSDELALFNPFPSGNKDDNFDLEADLRKIKHLLNQAPSTKSEIDIIDPVLERFTNEPALYYSPPPGDDDDNDDDILTFSLITMNVKSFCMLLNNDSTLPEESYESSEIATLSSSLFRNEGKVFNPGLTRIMKTLVLVVLSFIYSSFNPYHAYIWESNILDLID</sequence>
<organism evidence="1">
    <name type="scientific">Tanacetum cinerariifolium</name>
    <name type="common">Dalmatian daisy</name>
    <name type="synonym">Chrysanthemum cinerariifolium</name>
    <dbReference type="NCBI Taxonomy" id="118510"/>
    <lineage>
        <taxon>Eukaryota</taxon>
        <taxon>Viridiplantae</taxon>
        <taxon>Streptophyta</taxon>
        <taxon>Embryophyta</taxon>
        <taxon>Tracheophyta</taxon>
        <taxon>Spermatophyta</taxon>
        <taxon>Magnoliopsida</taxon>
        <taxon>eudicotyledons</taxon>
        <taxon>Gunneridae</taxon>
        <taxon>Pentapetalae</taxon>
        <taxon>asterids</taxon>
        <taxon>campanulids</taxon>
        <taxon>Asterales</taxon>
        <taxon>Asteraceae</taxon>
        <taxon>Asteroideae</taxon>
        <taxon>Anthemideae</taxon>
        <taxon>Anthemidinae</taxon>
        <taxon>Tanacetum</taxon>
    </lineage>
</organism>
<name>A0A6L2M1H8_TANCI</name>
<protein>
    <submittedName>
        <fullName evidence="1">Reverse transcriptase domain-containing protein</fullName>
    </submittedName>
</protein>
<dbReference type="EMBL" id="BKCJ010005379">
    <property type="protein sequence ID" value="GEU66414.1"/>
    <property type="molecule type" value="Genomic_DNA"/>
</dbReference>
<dbReference type="PANTHER" id="PTHR33067">
    <property type="entry name" value="RNA-DIRECTED DNA POLYMERASE-RELATED"/>
    <property type="match status" value="1"/>
</dbReference>
<keyword evidence="1" id="KW-0548">Nucleotidyltransferase</keyword>
<dbReference type="GO" id="GO:0003964">
    <property type="term" value="F:RNA-directed DNA polymerase activity"/>
    <property type="evidence" value="ECO:0007669"/>
    <property type="project" value="UniProtKB-KW"/>
</dbReference>
<comment type="caution">
    <text evidence="1">The sequence shown here is derived from an EMBL/GenBank/DDBJ whole genome shotgun (WGS) entry which is preliminary data.</text>
</comment>
<dbReference type="PANTHER" id="PTHR33067:SF9">
    <property type="entry name" value="RNA-DIRECTED DNA POLYMERASE"/>
    <property type="match status" value="1"/>
</dbReference>
<proteinExistence type="predicted"/>
<accession>A0A6L2M1H8</accession>